<evidence type="ECO:0000256" key="3">
    <source>
        <dbReference type="ARBA" id="ARBA00022777"/>
    </source>
</evidence>
<dbReference type="NCBIfam" id="TIGR00045">
    <property type="entry name" value="glycerate kinase"/>
    <property type="match status" value="1"/>
</dbReference>
<dbReference type="InterPro" id="IPR018193">
    <property type="entry name" value="Glyc_kinase_flavodox-like_fold"/>
</dbReference>
<dbReference type="SUPFAM" id="SSF110738">
    <property type="entry name" value="Glycerate kinase I"/>
    <property type="match status" value="1"/>
</dbReference>
<dbReference type="PIRSF" id="PIRSF006078">
    <property type="entry name" value="GlxK"/>
    <property type="match status" value="1"/>
</dbReference>
<dbReference type="InterPro" id="IPR004381">
    <property type="entry name" value="Glycerate_kinase"/>
</dbReference>
<dbReference type="Gene3D" id="3.90.1510.10">
    <property type="entry name" value="Glycerate kinase, domain 2"/>
    <property type="match status" value="1"/>
</dbReference>
<dbReference type="GO" id="GO:0016301">
    <property type="term" value="F:kinase activity"/>
    <property type="evidence" value="ECO:0007669"/>
    <property type="project" value="UniProtKB-KW"/>
</dbReference>
<evidence type="ECO:0000313" key="5">
    <source>
        <dbReference type="EMBL" id="GAA3736234.1"/>
    </source>
</evidence>
<evidence type="ECO:0000256" key="4">
    <source>
        <dbReference type="PIRNR" id="PIRNR006078"/>
    </source>
</evidence>
<comment type="caution">
    <text evidence="5">The sequence shown here is derived from an EMBL/GenBank/DDBJ whole genome shotgun (WGS) entry which is preliminary data.</text>
</comment>
<name>A0ABP7FFS9_9ACTN</name>
<dbReference type="PANTHER" id="PTHR21599">
    <property type="entry name" value="GLYCERATE KINASE"/>
    <property type="match status" value="1"/>
</dbReference>
<proteinExistence type="inferred from homology"/>
<dbReference type="PANTHER" id="PTHR21599:SF0">
    <property type="entry name" value="GLYCERATE KINASE"/>
    <property type="match status" value="1"/>
</dbReference>
<dbReference type="Proteomes" id="UP001500908">
    <property type="component" value="Unassembled WGS sequence"/>
</dbReference>
<organism evidence="5 6">
    <name type="scientific">Salinactinospora qingdaonensis</name>
    <dbReference type="NCBI Taxonomy" id="702744"/>
    <lineage>
        <taxon>Bacteria</taxon>
        <taxon>Bacillati</taxon>
        <taxon>Actinomycetota</taxon>
        <taxon>Actinomycetes</taxon>
        <taxon>Streptosporangiales</taxon>
        <taxon>Nocardiopsidaceae</taxon>
        <taxon>Salinactinospora</taxon>
    </lineage>
</organism>
<evidence type="ECO:0000256" key="1">
    <source>
        <dbReference type="ARBA" id="ARBA00006284"/>
    </source>
</evidence>
<sequence>MRILIAPDKFAGTLTAVEAAEAIAEGWRSVSPDTECDLVPLSDGGPGFVEVLHANLGGRRVSCSVTGPLGEPVTADYLLVGEGTLTAYIESAQACGLHLVPSEQRDPERATSYGVGELIDRAVAAGARTVVVGLGGSATNDGGAGMLAALGAQPSAQLCSGGAALARLSGAPDLSAARARTDGVTLVAATDVDSTLLGIHGASAVFGPQKGADADQVQRLDAALTTFALATDPAALREAPGSGAAGGLGYGLLLLGGTIESGVARVLGTVGFSGYATSADAVITGEGSFDFQSLRGKLPHGVAKVATEYGRACLVLAGNVAVGRREAVAAGITETYSLVDSAGSVEAALAQPAAELRALAAQVARRWRR</sequence>
<dbReference type="InterPro" id="IPR036129">
    <property type="entry name" value="Glycerate_kinase_sf"/>
</dbReference>
<dbReference type="Pfam" id="PF02595">
    <property type="entry name" value="Gly_kinase"/>
    <property type="match status" value="1"/>
</dbReference>
<dbReference type="RefSeq" id="WP_344968889.1">
    <property type="nucleotide sequence ID" value="NZ_BAABDD010000005.1"/>
</dbReference>
<reference evidence="6" key="1">
    <citation type="journal article" date="2019" name="Int. J. Syst. Evol. Microbiol.">
        <title>The Global Catalogue of Microorganisms (GCM) 10K type strain sequencing project: providing services to taxonomists for standard genome sequencing and annotation.</title>
        <authorList>
            <consortium name="The Broad Institute Genomics Platform"/>
            <consortium name="The Broad Institute Genome Sequencing Center for Infectious Disease"/>
            <person name="Wu L."/>
            <person name="Ma J."/>
        </authorList>
    </citation>
    <scope>NUCLEOTIDE SEQUENCE [LARGE SCALE GENOMIC DNA]</scope>
    <source>
        <strain evidence="6">JCM 17137</strain>
    </source>
</reference>
<protein>
    <submittedName>
        <fullName evidence="5">Glycerate kinase</fullName>
    </submittedName>
</protein>
<keyword evidence="2 4" id="KW-0808">Transferase</keyword>
<dbReference type="Gene3D" id="3.40.50.10350">
    <property type="entry name" value="Glycerate kinase, domain 1"/>
    <property type="match status" value="1"/>
</dbReference>
<keyword evidence="6" id="KW-1185">Reference proteome</keyword>
<evidence type="ECO:0000313" key="6">
    <source>
        <dbReference type="Proteomes" id="UP001500908"/>
    </source>
</evidence>
<keyword evidence="3 4" id="KW-0418">Kinase</keyword>
<gene>
    <name evidence="5" type="ORF">GCM10022402_15460</name>
</gene>
<evidence type="ECO:0000256" key="2">
    <source>
        <dbReference type="ARBA" id="ARBA00022679"/>
    </source>
</evidence>
<comment type="similarity">
    <text evidence="1 4">Belongs to the glycerate kinase type-1 family.</text>
</comment>
<dbReference type="EMBL" id="BAABDD010000005">
    <property type="protein sequence ID" value="GAA3736234.1"/>
    <property type="molecule type" value="Genomic_DNA"/>
</dbReference>
<dbReference type="InterPro" id="IPR018197">
    <property type="entry name" value="Glycerate_kinase_RE-like"/>
</dbReference>
<accession>A0ABP7FFS9</accession>